<protein>
    <recommendedName>
        <fullName evidence="1">Restriction endonuclease type I HsdR N-terminal domain-containing protein</fullName>
    </recommendedName>
</protein>
<dbReference type="EMBL" id="JACJPY010000172">
    <property type="protein sequence ID" value="MBD2152889.1"/>
    <property type="molecule type" value="Genomic_DNA"/>
</dbReference>
<name>A0A926UX30_9CYAN</name>
<dbReference type="GO" id="GO:0003677">
    <property type="term" value="F:DNA binding"/>
    <property type="evidence" value="ECO:0007669"/>
    <property type="project" value="UniProtKB-KW"/>
</dbReference>
<dbReference type="AlphaFoldDB" id="A0A926UX30"/>
<dbReference type="InterPro" id="IPR007409">
    <property type="entry name" value="Restrct_endonuc_type1_HsdR_N"/>
</dbReference>
<feature type="domain" description="Restriction endonuclease type I HsdR N-terminal" evidence="1">
    <location>
        <begin position="46"/>
        <end position="106"/>
    </location>
</feature>
<dbReference type="Pfam" id="PF04313">
    <property type="entry name" value="HSDR_N"/>
    <property type="match status" value="1"/>
</dbReference>
<dbReference type="GO" id="GO:0009035">
    <property type="term" value="F:type I site-specific deoxyribonuclease activity"/>
    <property type="evidence" value="ECO:0007669"/>
    <property type="project" value="UniProtKB-EC"/>
</dbReference>
<keyword evidence="3" id="KW-1185">Reference proteome</keyword>
<dbReference type="RefSeq" id="WP_190353342.1">
    <property type="nucleotide sequence ID" value="NZ_JACJPY010000172.1"/>
</dbReference>
<organism evidence="2 3">
    <name type="scientific">Pseudanabaena cinerea FACHB-1277</name>
    <dbReference type="NCBI Taxonomy" id="2949581"/>
    <lineage>
        <taxon>Bacteria</taxon>
        <taxon>Bacillati</taxon>
        <taxon>Cyanobacteriota</taxon>
        <taxon>Cyanophyceae</taxon>
        <taxon>Pseudanabaenales</taxon>
        <taxon>Pseudanabaenaceae</taxon>
        <taxon>Pseudanabaena</taxon>
        <taxon>Pseudanabaena cinerea</taxon>
    </lineage>
</organism>
<dbReference type="Proteomes" id="UP000631421">
    <property type="component" value="Unassembled WGS sequence"/>
</dbReference>
<dbReference type="GO" id="GO:0005524">
    <property type="term" value="F:ATP binding"/>
    <property type="evidence" value="ECO:0007669"/>
    <property type="project" value="UniProtKB-KW"/>
</dbReference>
<reference evidence="2" key="1">
    <citation type="journal article" date="2015" name="ISME J.">
        <title>Draft Genome Sequence of Streptomyces incarnatus NRRL8089, which Produces the Nucleoside Antibiotic Sinefungin.</title>
        <authorList>
            <person name="Oshima K."/>
            <person name="Hattori M."/>
            <person name="Shimizu H."/>
            <person name="Fukuda K."/>
            <person name="Nemoto M."/>
            <person name="Inagaki K."/>
            <person name="Tamura T."/>
        </authorList>
    </citation>
    <scope>NUCLEOTIDE SEQUENCE</scope>
    <source>
        <strain evidence="2">FACHB-1277</strain>
    </source>
</reference>
<evidence type="ECO:0000259" key="1">
    <source>
        <dbReference type="Pfam" id="PF04313"/>
    </source>
</evidence>
<gene>
    <name evidence="2" type="ORF">H6F44_22655</name>
</gene>
<reference evidence="2" key="2">
    <citation type="submission" date="2020-08" db="EMBL/GenBank/DDBJ databases">
        <authorList>
            <person name="Chen M."/>
            <person name="Teng W."/>
            <person name="Zhao L."/>
            <person name="Hu C."/>
            <person name="Zhou Y."/>
            <person name="Han B."/>
            <person name="Song L."/>
            <person name="Shu W."/>
        </authorList>
    </citation>
    <scope>NUCLEOTIDE SEQUENCE</scope>
    <source>
        <strain evidence="2">FACHB-1277</strain>
    </source>
</reference>
<evidence type="ECO:0000313" key="3">
    <source>
        <dbReference type="Proteomes" id="UP000631421"/>
    </source>
</evidence>
<proteinExistence type="predicted"/>
<comment type="caution">
    <text evidence="2">The sequence shown here is derived from an EMBL/GenBank/DDBJ whole genome shotgun (WGS) entry which is preliminary data.</text>
</comment>
<evidence type="ECO:0000313" key="2">
    <source>
        <dbReference type="EMBL" id="MBD2152889.1"/>
    </source>
</evidence>
<sequence length="151" mass="16863">MIENLVNMVVLSPLLSCAGFYHAPFFVRVEESIAISIEDRDQVIKGQIDLLVVQDALWVVVIEAKHSAFNVMVALPQVLTYMSANQGDRPVFGMITNGSDFHFVKLMRSQYALSKRFSLYDADNALYDVLRILKYLGQLAISGYANGAEIV</sequence>
<accession>A0A926UX30</accession>
<dbReference type="GO" id="GO:0009307">
    <property type="term" value="P:DNA restriction-modification system"/>
    <property type="evidence" value="ECO:0007669"/>
    <property type="project" value="UniProtKB-KW"/>
</dbReference>